<keyword evidence="10" id="KW-0843">Virulence</keyword>
<dbReference type="Pfam" id="PF00450">
    <property type="entry name" value="Peptidase_S10"/>
    <property type="match status" value="1"/>
</dbReference>
<dbReference type="EMBL" id="FJUY01000011">
    <property type="protein sequence ID" value="CZT21300.1"/>
    <property type="molecule type" value="Genomic_DNA"/>
</dbReference>
<dbReference type="PRINTS" id="PR00724">
    <property type="entry name" value="CRBOXYPTASEC"/>
</dbReference>
<keyword evidence="16" id="KW-1185">Reference proteome</keyword>
<evidence type="ECO:0000256" key="12">
    <source>
        <dbReference type="ARBA" id="ARBA00023288"/>
    </source>
</evidence>
<dbReference type="AlphaFoldDB" id="A0A2D3V775"/>
<evidence type="ECO:0000313" key="16">
    <source>
        <dbReference type="Proteomes" id="UP000225277"/>
    </source>
</evidence>
<dbReference type="GO" id="GO:0098552">
    <property type="term" value="C:side of membrane"/>
    <property type="evidence" value="ECO:0007669"/>
    <property type="project" value="UniProtKB-KW"/>
</dbReference>
<dbReference type="InterPro" id="IPR018202">
    <property type="entry name" value="Ser_caboxypep_ser_AS"/>
</dbReference>
<dbReference type="SUPFAM" id="SSF53474">
    <property type="entry name" value="alpha/beta-Hydrolases"/>
    <property type="match status" value="1"/>
</dbReference>
<comment type="subcellular location">
    <subcellularLocation>
        <location evidence="2">Cell membrane</location>
        <topology evidence="2">Lipid-anchor</topology>
        <topology evidence="2">GPI-anchor</topology>
    </subcellularLocation>
</comment>
<dbReference type="PANTHER" id="PTHR11802">
    <property type="entry name" value="SERINE PROTEASE FAMILY S10 SERINE CARBOXYPEPTIDASE"/>
    <property type="match status" value="1"/>
</dbReference>
<name>A0A2D3V775_9PEZI</name>
<evidence type="ECO:0000256" key="5">
    <source>
        <dbReference type="ARBA" id="ARBA00022622"/>
    </source>
</evidence>
<keyword evidence="4" id="KW-1003">Cell membrane</keyword>
<comment type="function">
    <text evidence="13">Extracellular serine carboxypeptidase that contributes to pathogenicity.</text>
</comment>
<evidence type="ECO:0000256" key="1">
    <source>
        <dbReference type="ARBA" id="ARBA00001003"/>
    </source>
</evidence>
<dbReference type="PANTHER" id="PTHR11802:SF189">
    <property type="entry name" value="CARBOXYPEPTIDASE"/>
    <property type="match status" value="1"/>
</dbReference>
<feature type="chain" id="PRO_5013429307" description="Carboxypeptidase" evidence="14">
    <location>
        <begin position="19"/>
        <end position="621"/>
    </location>
</feature>
<evidence type="ECO:0000313" key="15">
    <source>
        <dbReference type="EMBL" id="CZT21300.1"/>
    </source>
</evidence>
<dbReference type="PROSITE" id="PS00131">
    <property type="entry name" value="CARBOXYPEPT_SER_SER"/>
    <property type="match status" value="1"/>
</dbReference>
<evidence type="ECO:0000256" key="11">
    <source>
        <dbReference type="ARBA" id="ARBA00023180"/>
    </source>
</evidence>
<keyword evidence="6 14" id="KW-0121">Carboxypeptidase</keyword>
<dbReference type="GeneID" id="35602283"/>
<evidence type="ECO:0000256" key="7">
    <source>
        <dbReference type="ARBA" id="ARBA00022670"/>
    </source>
</evidence>
<dbReference type="Gene3D" id="3.40.50.1820">
    <property type="entry name" value="alpha/beta hydrolase"/>
    <property type="match status" value="1"/>
</dbReference>
<dbReference type="GO" id="GO:0005886">
    <property type="term" value="C:plasma membrane"/>
    <property type="evidence" value="ECO:0007669"/>
    <property type="project" value="UniProtKB-SubCell"/>
</dbReference>
<keyword evidence="5" id="KW-0472">Membrane</keyword>
<dbReference type="RefSeq" id="XP_023628189.1">
    <property type="nucleotide sequence ID" value="XM_023772421.1"/>
</dbReference>
<gene>
    <name evidence="15" type="ORF">RCC_07163</name>
</gene>
<accession>A0A2D3V775</accession>
<reference evidence="15 16" key="1">
    <citation type="submission" date="2016-03" db="EMBL/GenBank/DDBJ databases">
        <authorList>
            <person name="Ploux O."/>
        </authorList>
    </citation>
    <scope>NUCLEOTIDE SEQUENCE [LARGE SCALE GENOMIC DNA]</scope>
    <source>
        <strain evidence="15 16">URUG2</strain>
    </source>
</reference>
<evidence type="ECO:0000256" key="14">
    <source>
        <dbReference type="RuleBase" id="RU361156"/>
    </source>
</evidence>
<keyword evidence="5" id="KW-0336">GPI-anchor</keyword>
<feature type="signal peptide" evidence="14">
    <location>
        <begin position="1"/>
        <end position="18"/>
    </location>
</feature>
<proteinExistence type="inferred from homology"/>
<evidence type="ECO:0000256" key="9">
    <source>
        <dbReference type="ARBA" id="ARBA00022801"/>
    </source>
</evidence>
<sequence>MLTFGLLLLSGASSLVYAQFLHPEGITIVKGAEPGVSISYKETGICETTPGVKNYAGYVHLPAGISYDRGEPTDYPINTFFWFFESRTDPANAPTSVWLNGGPGSSSMLGLLAENGPCQVNSDSNSTRLNEWSWNNEANVMWIDQPVQVGFSYDVLTNITKNLLNGHVTVLNATDPIPEQNSTFLVGTYGSQDVNHTSHGSVNGAAALWHFAQSWFQEFPEYKPNNNRISLTTESYGGRYGPAIFVYFQEQNELIQNGTLSDQDYSVIELDTLMFVNSCIDRLVQWPSYVQIVRNNTYGLELVNATVQEQMRDALYRKGGCQDQIYACRNASIAFDPENTGINSTVNQLCRKAESFCSQNIKDPYQDYSGRNYYDYGSIDPYNFPYPFYQGYLQQPHVQAALGVPLNFSQSSAASGSAVRSIGDYVRPGWLEDLAYLLENGVKVALMYGDRDFACNWIGGEAISLAVNYTEASKFHAAGYTAIQTNDSFSGGQVRQYGNLSFSRVYQSGHEVPAYSPETSYRIFMRTLSNVDTATGKIPVTSEDGSVYSSEGPADTWAIENDPPEQRLQWCYLFDLDTCTEEQIARIENGTAVLQNYIYVDANSTKLFPETLGGNGTPGDV</sequence>
<dbReference type="GO" id="GO:0000324">
    <property type="term" value="C:fungal-type vacuole"/>
    <property type="evidence" value="ECO:0007669"/>
    <property type="project" value="TreeGrafter"/>
</dbReference>
<dbReference type="InterPro" id="IPR001563">
    <property type="entry name" value="Peptidase_S10"/>
</dbReference>
<keyword evidence="9 14" id="KW-0378">Hydrolase</keyword>
<keyword evidence="12" id="KW-0449">Lipoprotein</keyword>
<comment type="similarity">
    <text evidence="3 14">Belongs to the peptidase S10 family.</text>
</comment>
<protein>
    <recommendedName>
        <fullName evidence="14">Carboxypeptidase</fullName>
        <ecNumber evidence="14">3.4.16.-</ecNumber>
    </recommendedName>
</protein>
<keyword evidence="7 14" id="KW-0645">Protease</keyword>
<dbReference type="GO" id="GO:0006508">
    <property type="term" value="P:proteolysis"/>
    <property type="evidence" value="ECO:0007669"/>
    <property type="project" value="UniProtKB-KW"/>
</dbReference>
<evidence type="ECO:0000256" key="2">
    <source>
        <dbReference type="ARBA" id="ARBA00004609"/>
    </source>
</evidence>
<dbReference type="InterPro" id="IPR033124">
    <property type="entry name" value="Ser_caboxypep_his_AS"/>
</dbReference>
<dbReference type="GO" id="GO:0004185">
    <property type="term" value="F:serine-type carboxypeptidase activity"/>
    <property type="evidence" value="ECO:0007669"/>
    <property type="project" value="UniProtKB-UniRule"/>
</dbReference>
<dbReference type="OrthoDB" id="443318at2759"/>
<evidence type="ECO:0000256" key="10">
    <source>
        <dbReference type="ARBA" id="ARBA00023026"/>
    </source>
</evidence>
<evidence type="ECO:0000256" key="6">
    <source>
        <dbReference type="ARBA" id="ARBA00022645"/>
    </source>
</evidence>
<dbReference type="Proteomes" id="UP000225277">
    <property type="component" value="Unassembled WGS sequence"/>
</dbReference>
<evidence type="ECO:0000256" key="13">
    <source>
        <dbReference type="ARBA" id="ARBA00037356"/>
    </source>
</evidence>
<evidence type="ECO:0000256" key="4">
    <source>
        <dbReference type="ARBA" id="ARBA00022475"/>
    </source>
</evidence>
<keyword evidence="8 14" id="KW-0732">Signal</keyword>
<comment type="catalytic activity">
    <reaction evidence="1">
        <text>Preferential release of a C-terminal arginine or lysine residue.</text>
        <dbReference type="EC" id="3.4.16.6"/>
    </reaction>
</comment>
<dbReference type="InterPro" id="IPR029058">
    <property type="entry name" value="AB_hydrolase_fold"/>
</dbReference>
<evidence type="ECO:0000256" key="3">
    <source>
        <dbReference type="ARBA" id="ARBA00009431"/>
    </source>
</evidence>
<keyword evidence="11" id="KW-0325">Glycoprotein</keyword>
<evidence type="ECO:0000256" key="8">
    <source>
        <dbReference type="ARBA" id="ARBA00022729"/>
    </source>
</evidence>
<dbReference type="EC" id="3.4.16.-" evidence="14"/>
<dbReference type="PROSITE" id="PS00560">
    <property type="entry name" value="CARBOXYPEPT_SER_HIS"/>
    <property type="match status" value="1"/>
</dbReference>
<organism evidence="15 16">
    <name type="scientific">Ramularia collo-cygni</name>
    <dbReference type="NCBI Taxonomy" id="112498"/>
    <lineage>
        <taxon>Eukaryota</taxon>
        <taxon>Fungi</taxon>
        <taxon>Dikarya</taxon>
        <taxon>Ascomycota</taxon>
        <taxon>Pezizomycotina</taxon>
        <taxon>Dothideomycetes</taxon>
        <taxon>Dothideomycetidae</taxon>
        <taxon>Mycosphaerellales</taxon>
        <taxon>Mycosphaerellaceae</taxon>
        <taxon>Ramularia</taxon>
    </lineage>
</organism>